<dbReference type="Proteomes" id="UP000017081">
    <property type="component" value="Unassembled WGS sequence"/>
</dbReference>
<accession>U7V7E0</accession>
<dbReference type="STRING" id="1319815.HMPREF0202_02308"/>
<evidence type="ECO:0000313" key="2">
    <source>
        <dbReference type="EMBL" id="ERT67622.1"/>
    </source>
</evidence>
<reference evidence="2 3" key="1">
    <citation type="submission" date="2013-08" db="EMBL/GenBank/DDBJ databases">
        <authorList>
            <person name="Weinstock G."/>
            <person name="Sodergren E."/>
            <person name="Wylie T."/>
            <person name="Fulton L."/>
            <person name="Fulton R."/>
            <person name="Fronick C."/>
            <person name="O'Laughlin M."/>
            <person name="Godfrey J."/>
            <person name="Miner T."/>
            <person name="Herter B."/>
            <person name="Appelbaum E."/>
            <person name="Cordes M."/>
            <person name="Lek S."/>
            <person name="Wollam A."/>
            <person name="Pepin K.H."/>
            <person name="Palsikar V.B."/>
            <person name="Mitreva M."/>
            <person name="Wilson R.K."/>
        </authorList>
    </citation>
    <scope>NUCLEOTIDE SEQUENCE [LARGE SCALE GENOMIC DNA]</scope>
    <source>
        <strain evidence="2 3">ATCC BAA-474</strain>
    </source>
</reference>
<name>U7V7E0_9FUSO</name>
<dbReference type="InterPro" id="IPR051616">
    <property type="entry name" value="Cul2-RING_E3_ligase_SR"/>
</dbReference>
<dbReference type="eggNOG" id="COG0666">
    <property type="taxonomic scope" value="Bacteria"/>
</dbReference>
<gene>
    <name evidence="2" type="ORF">HMPREF0202_02308</name>
</gene>
<keyword evidence="3" id="KW-1185">Reference proteome</keyword>
<feature type="repeat" description="ANK" evidence="1">
    <location>
        <begin position="58"/>
        <end position="85"/>
    </location>
</feature>
<dbReference type="PROSITE" id="PS50088">
    <property type="entry name" value="ANK_REPEAT"/>
    <property type="match status" value="1"/>
</dbReference>
<keyword evidence="1" id="KW-0040">ANK repeat</keyword>
<proteinExistence type="predicted"/>
<dbReference type="AlphaFoldDB" id="U7V7E0"/>
<protein>
    <submittedName>
        <fullName evidence="2">Putative ankyrin repeat protein</fullName>
    </submittedName>
</protein>
<dbReference type="PROSITE" id="PS50297">
    <property type="entry name" value="ANK_REP_REGION"/>
    <property type="match status" value="1"/>
</dbReference>
<organism evidence="2 3">
    <name type="scientific">Cetobacterium somerae ATCC BAA-474</name>
    <dbReference type="NCBI Taxonomy" id="1319815"/>
    <lineage>
        <taxon>Bacteria</taxon>
        <taxon>Fusobacteriati</taxon>
        <taxon>Fusobacteriota</taxon>
        <taxon>Fusobacteriia</taxon>
        <taxon>Fusobacteriales</taxon>
        <taxon>Fusobacteriaceae</taxon>
        <taxon>Cetobacterium</taxon>
    </lineage>
</organism>
<dbReference type="EMBL" id="AXZF01000111">
    <property type="protein sequence ID" value="ERT67622.1"/>
    <property type="molecule type" value="Genomic_DNA"/>
</dbReference>
<evidence type="ECO:0000313" key="3">
    <source>
        <dbReference type="Proteomes" id="UP000017081"/>
    </source>
</evidence>
<dbReference type="InterPro" id="IPR036770">
    <property type="entry name" value="Ankyrin_rpt-contain_sf"/>
</dbReference>
<dbReference type="RefSeq" id="WP_023051840.1">
    <property type="nucleotide sequence ID" value="NZ_CP173065.2"/>
</dbReference>
<dbReference type="PANTHER" id="PTHR46224">
    <property type="entry name" value="ANKYRIN REPEAT FAMILY PROTEIN"/>
    <property type="match status" value="1"/>
</dbReference>
<dbReference type="PANTHER" id="PTHR46224:SF64">
    <property type="entry name" value="IQ MOTIF AND ANKYRIN REPEAT DOMAIN-CONTAINING PROTEIN 1"/>
    <property type="match status" value="1"/>
</dbReference>
<dbReference type="Pfam" id="PF12796">
    <property type="entry name" value="Ank_2"/>
    <property type="match status" value="1"/>
</dbReference>
<comment type="caution">
    <text evidence="2">The sequence shown here is derived from an EMBL/GenBank/DDBJ whole genome shotgun (WGS) entry which is preliminary data.</text>
</comment>
<evidence type="ECO:0000256" key="1">
    <source>
        <dbReference type="PROSITE-ProRule" id="PRU00023"/>
    </source>
</evidence>
<dbReference type="HOGENOM" id="CLU_982656_0_0_0"/>
<dbReference type="InterPro" id="IPR002110">
    <property type="entry name" value="Ankyrin_rpt"/>
</dbReference>
<dbReference type="SMART" id="SM00248">
    <property type="entry name" value="ANK"/>
    <property type="match status" value="5"/>
</dbReference>
<dbReference type="PROSITE" id="PS51257">
    <property type="entry name" value="PROKAR_LIPOPROTEIN"/>
    <property type="match status" value="1"/>
</dbReference>
<sequence>MKKLLFVILLLSIFGGCSGLNTKKYTEEEIIAAVVVDNVYILNRAIKNGFNIDQQLKNGDTLLSLALKEDSLQVIASLLSNGANITNDLPAKKNIGTNLITSARPPIFYVNSMDALQMFLNDKADVNVFTSDGELLLNFYIKTRPQNLAITLIENGASLRVLDSSQWYPIFWAVNIENENILKALLKKDNSQYLLKDKKGNYPIYYANSKEIIKELLDGEYNPKEKNIYGENILGEVYLKVKRLGYNDLIPILLKKGVNPNYTSYK</sequence>
<dbReference type="Gene3D" id="1.25.40.20">
    <property type="entry name" value="Ankyrin repeat-containing domain"/>
    <property type="match status" value="2"/>
</dbReference>
<dbReference type="SUPFAM" id="SSF48403">
    <property type="entry name" value="Ankyrin repeat"/>
    <property type="match status" value="1"/>
</dbReference>